<reference evidence="4" key="1">
    <citation type="journal article" date="2015" name="Nature">
        <title>Complex archaea that bridge the gap between prokaryotes and eukaryotes.</title>
        <authorList>
            <person name="Spang A."/>
            <person name="Saw J.H."/>
            <person name="Jorgensen S.L."/>
            <person name="Zaremba-Niedzwiedzka K."/>
            <person name="Martijn J."/>
            <person name="Lind A.E."/>
            <person name="van Eijk R."/>
            <person name="Schleper C."/>
            <person name="Guy L."/>
            <person name="Ettema T.J."/>
        </authorList>
    </citation>
    <scope>NUCLEOTIDE SEQUENCE</scope>
</reference>
<dbReference type="PANTHER" id="PTHR32332:SF20">
    <property type="entry name" value="2-NITROPROPANE DIOXYGENASE-LIKE PROTEIN"/>
    <property type="match status" value="1"/>
</dbReference>
<keyword evidence="1" id="KW-0285">Flavoprotein</keyword>
<protein>
    <submittedName>
        <fullName evidence="4">Uncharacterized protein</fullName>
    </submittedName>
</protein>
<keyword evidence="3" id="KW-0560">Oxidoreductase</keyword>
<dbReference type="PANTHER" id="PTHR32332">
    <property type="entry name" value="2-NITROPROPANE DIOXYGENASE"/>
    <property type="match status" value="1"/>
</dbReference>
<evidence type="ECO:0000256" key="1">
    <source>
        <dbReference type="ARBA" id="ARBA00022630"/>
    </source>
</evidence>
<comment type="caution">
    <text evidence="4">The sequence shown here is derived from an EMBL/GenBank/DDBJ whole genome shotgun (WGS) entry which is preliminary data.</text>
</comment>
<dbReference type="Gene3D" id="3.20.20.70">
    <property type="entry name" value="Aldolase class I"/>
    <property type="match status" value="1"/>
</dbReference>
<proteinExistence type="predicted"/>
<gene>
    <name evidence="4" type="ORF">LCGC14_2528420</name>
</gene>
<evidence type="ECO:0000313" key="4">
    <source>
        <dbReference type="EMBL" id="KKL13173.1"/>
    </source>
</evidence>
<evidence type="ECO:0000256" key="3">
    <source>
        <dbReference type="ARBA" id="ARBA00023002"/>
    </source>
</evidence>
<organism evidence="4">
    <name type="scientific">marine sediment metagenome</name>
    <dbReference type="NCBI Taxonomy" id="412755"/>
    <lineage>
        <taxon>unclassified sequences</taxon>
        <taxon>metagenomes</taxon>
        <taxon>ecological metagenomes</taxon>
    </lineage>
</organism>
<dbReference type="Pfam" id="PF03060">
    <property type="entry name" value="NMO"/>
    <property type="match status" value="1"/>
</dbReference>
<dbReference type="InterPro" id="IPR004136">
    <property type="entry name" value="NMO"/>
</dbReference>
<dbReference type="CDD" id="cd04730">
    <property type="entry name" value="NPD_like"/>
    <property type="match status" value="1"/>
</dbReference>
<dbReference type="GO" id="GO:0018580">
    <property type="term" value="F:nitronate monooxygenase activity"/>
    <property type="evidence" value="ECO:0007669"/>
    <property type="project" value="InterPro"/>
</dbReference>
<accession>A0A0F9DMG8</accession>
<name>A0A0F9DMG8_9ZZZZ</name>
<sequence>MTLKTNITEMFGIKHPIANAAMGPFRTTEMAIAVSEAGGLGMISHANQSMDGREPDAIVAMKKNLDYVVEHTDGIFGFNIRTSRNTINCDNLISETAKHIMGNAKLKEQCLYALTSAGSARRMPQNKDFQKLRENSQIKHFHVAPALWLADKCVEAGCDGLVVTGFEGGGHQSYEKVGGMVLLQQVQQKHPDIPIIACGGYATGAGLAAVLALGAGGVAMGSRFIASKDSEFHENYKNVIPPAKAQDTIIRTGGLGTIRLWKNKFSLAKGLVKSKEEKVAEESALKDHRTAISKEDLAEELRRDAIAGFAAYQGDVENGYVLLGQSIGIINQIDSVSDIIETVIKDAEKALKNAFAFVQ</sequence>
<dbReference type="AlphaFoldDB" id="A0A0F9DMG8"/>
<dbReference type="SUPFAM" id="SSF51412">
    <property type="entry name" value="Inosine monophosphate dehydrogenase (IMPDH)"/>
    <property type="match status" value="1"/>
</dbReference>
<keyword evidence="2" id="KW-0288">FMN</keyword>
<dbReference type="EMBL" id="LAZR01040967">
    <property type="protein sequence ID" value="KKL13173.1"/>
    <property type="molecule type" value="Genomic_DNA"/>
</dbReference>
<dbReference type="InterPro" id="IPR013785">
    <property type="entry name" value="Aldolase_TIM"/>
</dbReference>
<evidence type="ECO:0000256" key="2">
    <source>
        <dbReference type="ARBA" id="ARBA00022643"/>
    </source>
</evidence>